<feature type="region of interest" description="Disordered" evidence="1">
    <location>
        <begin position="130"/>
        <end position="153"/>
    </location>
</feature>
<feature type="compositionally biased region" description="Polar residues" evidence="1">
    <location>
        <begin position="165"/>
        <end position="183"/>
    </location>
</feature>
<gene>
    <name evidence="2" type="ORF">TWF718_007922</name>
</gene>
<organism evidence="2 3">
    <name type="scientific">Orbilia javanica</name>
    <dbReference type="NCBI Taxonomy" id="47235"/>
    <lineage>
        <taxon>Eukaryota</taxon>
        <taxon>Fungi</taxon>
        <taxon>Dikarya</taxon>
        <taxon>Ascomycota</taxon>
        <taxon>Pezizomycotina</taxon>
        <taxon>Orbiliomycetes</taxon>
        <taxon>Orbiliales</taxon>
        <taxon>Orbiliaceae</taxon>
        <taxon>Orbilia</taxon>
    </lineage>
</organism>
<comment type="caution">
    <text evidence="2">The sequence shown here is derived from an EMBL/GenBank/DDBJ whole genome shotgun (WGS) entry which is preliminary data.</text>
</comment>
<feature type="compositionally biased region" description="Polar residues" evidence="1">
    <location>
        <begin position="137"/>
        <end position="149"/>
    </location>
</feature>
<evidence type="ECO:0000313" key="3">
    <source>
        <dbReference type="Proteomes" id="UP001313282"/>
    </source>
</evidence>
<reference evidence="2 3" key="1">
    <citation type="submission" date="2019-10" db="EMBL/GenBank/DDBJ databases">
        <authorList>
            <person name="Palmer J.M."/>
        </authorList>
    </citation>
    <scope>NUCLEOTIDE SEQUENCE [LARGE SCALE GENOMIC DNA]</scope>
    <source>
        <strain evidence="2 3">TWF718</strain>
    </source>
</reference>
<feature type="region of interest" description="Disordered" evidence="1">
    <location>
        <begin position="165"/>
        <end position="260"/>
    </location>
</feature>
<dbReference type="AlphaFoldDB" id="A0AAN8MW37"/>
<proteinExistence type="predicted"/>
<dbReference type="EMBL" id="JAVHNR010000005">
    <property type="protein sequence ID" value="KAK6342519.1"/>
    <property type="molecule type" value="Genomic_DNA"/>
</dbReference>
<feature type="region of interest" description="Disordered" evidence="1">
    <location>
        <begin position="289"/>
        <end position="310"/>
    </location>
</feature>
<feature type="compositionally biased region" description="Acidic residues" evidence="1">
    <location>
        <begin position="224"/>
        <end position="235"/>
    </location>
</feature>
<dbReference type="Proteomes" id="UP001313282">
    <property type="component" value="Unassembled WGS sequence"/>
</dbReference>
<accession>A0AAN8MW37</accession>
<keyword evidence="3" id="KW-1185">Reference proteome</keyword>
<evidence type="ECO:0000313" key="2">
    <source>
        <dbReference type="EMBL" id="KAK6342519.1"/>
    </source>
</evidence>
<evidence type="ECO:0000256" key="1">
    <source>
        <dbReference type="SAM" id="MobiDB-lite"/>
    </source>
</evidence>
<sequence length="347" mass="39695">MFWEPTQTNGWRQDPRTRIEGLLELEIQRAAERIAERNTRRNGLTDDRDLLTDSGNLITYVLELLGEVTATILRGDSMREYIDRKLEEEDMIGLKVANSLSERHAALTEICERLRATSADSNRIWERARVSPAPTRTPRNTYYPSSLEQRGNPILPDHRYQGSIPESFSHTIRNPRQELSQLVNYPRSRKPESYYQYRRGQRLQGSSDTAEIEYNREDDCYVNVEEDSDDEDSDDGSYGGDGYCEEHEDAQGSPAGEKEEGGYISAHSRIHRKMSIDDSATTYQVERRVASASTSASSRNPYNTDTNLDLERRGTGNYTCEFGFDCRKGGVNSNGDLVVFRRNSEFR</sequence>
<protein>
    <submittedName>
        <fullName evidence="2">Uncharacterized protein</fullName>
    </submittedName>
</protein>
<name>A0AAN8MW37_9PEZI</name>